<dbReference type="Pfam" id="PF08859">
    <property type="entry name" value="DGC"/>
    <property type="match status" value="1"/>
</dbReference>
<gene>
    <name evidence="1" type="ORF">PITCH_A890061</name>
</gene>
<sequence>MAIELMKVGIISCSGEELPGGTVSRIACRKVLDDLRATETVTICLPLFIAGDQGQREFASNYPTITVDGCDKYCAKKSTELLSGTPKKYILVPEILKRHGLEAPIHRRDLNEKEKAAADVVAEEIARAVDEVLNE</sequence>
<dbReference type="EMBL" id="OJIN01000235">
    <property type="protein sequence ID" value="SPD76352.1"/>
    <property type="molecule type" value="Genomic_DNA"/>
</dbReference>
<reference evidence="1" key="1">
    <citation type="submission" date="2018-01" db="EMBL/GenBank/DDBJ databases">
        <authorList>
            <person name="Regsiter A."/>
            <person name="William W."/>
        </authorList>
    </citation>
    <scope>NUCLEOTIDE SEQUENCE</scope>
    <source>
        <strain evidence="1">TRIP AH-1</strain>
    </source>
</reference>
<dbReference type="AlphaFoldDB" id="A0A445N3Q8"/>
<name>A0A445N3Q8_9BACT</name>
<protein>
    <submittedName>
        <fullName evidence="1">DGC domain protein</fullName>
    </submittedName>
</protein>
<evidence type="ECO:0000313" key="1">
    <source>
        <dbReference type="EMBL" id="SPD76352.1"/>
    </source>
</evidence>
<accession>A0A445N3Q8</accession>
<dbReference type="InterPro" id="IPR014958">
    <property type="entry name" value="DGC"/>
</dbReference>
<organism evidence="1">
    <name type="scientific">uncultured Desulfobacterium sp</name>
    <dbReference type="NCBI Taxonomy" id="201089"/>
    <lineage>
        <taxon>Bacteria</taxon>
        <taxon>Pseudomonadati</taxon>
        <taxon>Thermodesulfobacteriota</taxon>
        <taxon>Desulfobacteria</taxon>
        <taxon>Desulfobacterales</taxon>
        <taxon>Desulfobacteriaceae</taxon>
        <taxon>Desulfobacterium</taxon>
        <taxon>environmental samples</taxon>
    </lineage>
</organism>
<proteinExistence type="predicted"/>